<sequence length="87" mass="9166">MEYAFLAMMGWCGTKWPGWWRGPRPPQPDPWWWIVSIAGAVGGIIAVAVFKPVIGDAGFFATTITAFAGGILVGSIVDGIGGLTNKG</sequence>
<gene>
    <name evidence="2" type="ORF">H3Z74_10560</name>
</gene>
<proteinExistence type="predicted"/>
<feature type="transmembrane region" description="Helical" evidence="1">
    <location>
        <begin position="31"/>
        <end position="50"/>
    </location>
</feature>
<keyword evidence="1" id="KW-0472">Membrane</keyword>
<evidence type="ECO:0000313" key="3">
    <source>
        <dbReference type="Proteomes" id="UP000516148"/>
    </source>
</evidence>
<keyword evidence="1" id="KW-1133">Transmembrane helix</keyword>
<dbReference type="AlphaFoldDB" id="A0A7H0LPC7"/>
<evidence type="ECO:0000256" key="1">
    <source>
        <dbReference type="SAM" id="Phobius"/>
    </source>
</evidence>
<feature type="transmembrane region" description="Helical" evidence="1">
    <location>
        <begin position="57"/>
        <end position="77"/>
    </location>
</feature>
<dbReference type="KEGG" id="spap:H3Z74_10560"/>
<reference evidence="2 3" key="1">
    <citation type="submission" date="2020-09" db="EMBL/GenBank/DDBJ databases">
        <title>Sphingomonas sp., a new species isolated from pork steak.</title>
        <authorList>
            <person name="Heidler von Heilborn D."/>
        </authorList>
    </citation>
    <scope>NUCLEOTIDE SEQUENCE [LARGE SCALE GENOMIC DNA]</scope>
    <source>
        <strain evidence="3">S8-3T</strain>
    </source>
</reference>
<keyword evidence="1" id="KW-0812">Transmembrane</keyword>
<dbReference type="Proteomes" id="UP000516148">
    <property type="component" value="Chromosome"/>
</dbReference>
<name>A0A7H0LPC7_9SPHN</name>
<dbReference type="EMBL" id="CP061038">
    <property type="protein sequence ID" value="QNQ11530.1"/>
    <property type="molecule type" value="Genomic_DNA"/>
</dbReference>
<evidence type="ECO:0000313" key="2">
    <source>
        <dbReference type="EMBL" id="QNQ11530.1"/>
    </source>
</evidence>
<organism evidence="2 3">
    <name type="scientific">Sphingomonas alpina</name>
    <dbReference type="NCBI Taxonomy" id="653931"/>
    <lineage>
        <taxon>Bacteria</taxon>
        <taxon>Pseudomonadati</taxon>
        <taxon>Pseudomonadota</taxon>
        <taxon>Alphaproteobacteria</taxon>
        <taxon>Sphingomonadales</taxon>
        <taxon>Sphingomonadaceae</taxon>
        <taxon>Sphingomonas</taxon>
    </lineage>
</organism>
<dbReference type="RefSeq" id="WP_187763813.1">
    <property type="nucleotide sequence ID" value="NZ_CP061038.1"/>
</dbReference>
<protein>
    <submittedName>
        <fullName evidence="2">Uncharacterized protein</fullName>
    </submittedName>
</protein>
<keyword evidence="3" id="KW-1185">Reference proteome</keyword>
<accession>A0A7H0LPC7</accession>